<feature type="compositionally biased region" description="Polar residues" evidence="1">
    <location>
        <begin position="394"/>
        <end position="404"/>
    </location>
</feature>
<dbReference type="EMBL" id="ML769645">
    <property type="protein sequence ID" value="KAE9390833.1"/>
    <property type="molecule type" value="Genomic_DNA"/>
</dbReference>
<feature type="compositionally biased region" description="Pro residues" evidence="1">
    <location>
        <begin position="8"/>
        <end position="22"/>
    </location>
</feature>
<evidence type="ECO:0000313" key="2">
    <source>
        <dbReference type="EMBL" id="KAE9390833.1"/>
    </source>
</evidence>
<reference evidence="2" key="1">
    <citation type="journal article" date="2019" name="Environ. Microbiol.">
        <title>Fungal ecological strategies reflected in gene transcription - a case study of two litter decomposers.</title>
        <authorList>
            <person name="Barbi F."/>
            <person name="Kohler A."/>
            <person name="Barry K."/>
            <person name="Baskaran P."/>
            <person name="Daum C."/>
            <person name="Fauchery L."/>
            <person name="Ihrmark K."/>
            <person name="Kuo A."/>
            <person name="LaButti K."/>
            <person name="Lipzen A."/>
            <person name="Morin E."/>
            <person name="Grigoriev I.V."/>
            <person name="Henrissat B."/>
            <person name="Lindahl B."/>
            <person name="Martin F."/>
        </authorList>
    </citation>
    <scope>NUCLEOTIDE SEQUENCE</scope>
    <source>
        <strain evidence="2">JB14</strain>
    </source>
</reference>
<dbReference type="Proteomes" id="UP000799118">
    <property type="component" value="Unassembled WGS sequence"/>
</dbReference>
<feature type="compositionally biased region" description="Pro residues" evidence="1">
    <location>
        <begin position="426"/>
        <end position="488"/>
    </location>
</feature>
<gene>
    <name evidence="2" type="ORF">BT96DRAFT_945833</name>
</gene>
<evidence type="ECO:0000256" key="1">
    <source>
        <dbReference type="SAM" id="MobiDB-lite"/>
    </source>
</evidence>
<accession>A0A6A4GZD9</accession>
<dbReference type="PANTHER" id="PTHR33472">
    <property type="entry name" value="OS01G0106600 PROTEIN"/>
    <property type="match status" value="1"/>
</dbReference>
<protein>
    <submittedName>
        <fullName evidence="2">Uncharacterized protein</fullName>
    </submittedName>
</protein>
<feature type="region of interest" description="Disordered" evidence="1">
    <location>
        <begin position="1"/>
        <end position="47"/>
    </location>
</feature>
<dbReference type="PANTHER" id="PTHR33472:SF28">
    <property type="entry name" value="BROMO AND FHA DOMAIN-CONTAINING PROTEIN DDB_G0267958"/>
    <property type="match status" value="1"/>
</dbReference>
<evidence type="ECO:0000313" key="3">
    <source>
        <dbReference type="Proteomes" id="UP000799118"/>
    </source>
</evidence>
<dbReference type="AlphaFoldDB" id="A0A6A4GZD9"/>
<feature type="compositionally biased region" description="Low complexity" evidence="1">
    <location>
        <begin position="23"/>
        <end position="33"/>
    </location>
</feature>
<name>A0A6A4GZD9_9AGAR</name>
<keyword evidence="3" id="KW-1185">Reference proteome</keyword>
<sequence>MPNVEPSNTPPPAYAPEMPAPTPAQAHAAPTQAGTVREPAAKKRESMDIHPQVVKLIRQNYIKEFKKQVNKHDLNFIGSSVINKWRKDTLEAILALIKDGTALFQNITLTNGRKKSNLNAINRIFQNHSHHKLKKVRPGSGIMVLHEDAIKIIESQEYFKVQLADNIQQQVDQGKNYQTVVKDMWDSNQSRFQTAFPALFKALATSGCVGPVEALVVYSYHNTEQQVHMRHLSMGTSGLDFSTETIGENEFLKLYVKPFHNWVADALPVGPKAYIFSNNDNSFVLFPDVQLAELKGKEIQTVVKDFLGKIWGYLGKQYGSKIPWDEIKEDPQSFYNEQKFHLSVALSVTLAEYFQEEEGFGFHFAKREQVVQPPPATASTSGCEQVITPAAIPSASTSGSTIPASTPRALTSVDDPAPAHFHTPAPIAPAPLPAQAPNPAPALIPPPPAPIAPAPLPAQAPTPAPVLIPPPPAPIAPAPLPAQAPTPAPITLSSAGEG</sequence>
<proteinExistence type="predicted"/>
<dbReference type="OrthoDB" id="3269304at2759"/>
<feature type="region of interest" description="Disordered" evidence="1">
    <location>
        <begin position="392"/>
        <end position="498"/>
    </location>
</feature>
<organism evidence="2 3">
    <name type="scientific">Gymnopus androsaceus JB14</name>
    <dbReference type="NCBI Taxonomy" id="1447944"/>
    <lineage>
        <taxon>Eukaryota</taxon>
        <taxon>Fungi</taxon>
        <taxon>Dikarya</taxon>
        <taxon>Basidiomycota</taxon>
        <taxon>Agaricomycotina</taxon>
        <taxon>Agaricomycetes</taxon>
        <taxon>Agaricomycetidae</taxon>
        <taxon>Agaricales</taxon>
        <taxon>Marasmiineae</taxon>
        <taxon>Omphalotaceae</taxon>
        <taxon>Gymnopus</taxon>
    </lineage>
</organism>